<proteinExistence type="evidence at transcript level"/>
<dbReference type="Pfam" id="PF06979">
    <property type="entry name" value="TMEM70"/>
    <property type="match status" value="1"/>
</dbReference>
<dbReference type="GO" id="GO:0005739">
    <property type="term" value="C:mitochondrion"/>
    <property type="evidence" value="ECO:0007669"/>
    <property type="project" value="TreeGrafter"/>
</dbReference>
<dbReference type="InterPro" id="IPR045325">
    <property type="entry name" value="TMEM70/TMEM186/TMEM223"/>
</dbReference>
<accession>A0A131XDL5</accession>
<feature type="transmembrane region" description="Helical" evidence="1">
    <location>
        <begin position="139"/>
        <end position="161"/>
    </location>
</feature>
<sequence>HIYVMSWRFVTLCQGLGRLTLNVPRVRVAPAGYGRSLRATRANSSSTRSVPQPSAKLPFEVDTNVAENTELYRFDKFNVFAALRVFTVTQAFLWAYMGQVCYAVTDPQNAPPPDQDTSKRVGGLLQFLREHLTTNAGRYGLVAFCSAIGTVVVVGSTMFILRSVRRLVLLKGGQQVMVQTYAPFREMRAFQVPLEHINCRQSRLQKSSYITFKIKGHWFHYILDQRGAYPHPRLFDNTVGMARNLK</sequence>
<feature type="non-terminal residue" evidence="2">
    <location>
        <position position="1"/>
    </location>
</feature>
<reference evidence="2" key="1">
    <citation type="journal article" date="2017" name="Ticks Tick Borne Dis.">
        <title>An insight into the sialome of Hyalomma excavatum.</title>
        <authorList>
            <person name="Ribeiro J.M."/>
            <person name="Slovak M."/>
            <person name="Francischetti I.M."/>
        </authorList>
    </citation>
    <scope>NUCLEOTIDE SEQUENCE</scope>
    <source>
        <strain evidence="2">Samish</strain>
        <tissue evidence="2">Salivary glands</tissue>
    </source>
</reference>
<dbReference type="PANTHER" id="PTHR14549">
    <property type="entry name" value="TRANSMEMBRANE PROTEIN 223"/>
    <property type="match status" value="1"/>
</dbReference>
<keyword evidence="1" id="KW-0812">Transmembrane</keyword>
<dbReference type="EMBL" id="GEFH01004383">
    <property type="protein sequence ID" value="JAP64198.1"/>
    <property type="molecule type" value="mRNA"/>
</dbReference>
<keyword evidence="1" id="KW-0472">Membrane</keyword>
<name>A0A131XDL5_9ACAR</name>
<dbReference type="PANTHER" id="PTHR14549:SF2">
    <property type="entry name" value="TRANSMEMBRANE PROTEIN 223"/>
    <property type="match status" value="1"/>
</dbReference>
<organism evidence="2">
    <name type="scientific">Hyalomma excavatum</name>
    <dbReference type="NCBI Taxonomy" id="257692"/>
    <lineage>
        <taxon>Eukaryota</taxon>
        <taxon>Metazoa</taxon>
        <taxon>Ecdysozoa</taxon>
        <taxon>Arthropoda</taxon>
        <taxon>Chelicerata</taxon>
        <taxon>Arachnida</taxon>
        <taxon>Acari</taxon>
        <taxon>Parasitiformes</taxon>
        <taxon>Ixodida</taxon>
        <taxon>Ixodoidea</taxon>
        <taxon>Ixodidae</taxon>
        <taxon>Hyalomminae</taxon>
        <taxon>Hyalomma</taxon>
    </lineage>
</organism>
<evidence type="ECO:0000313" key="2">
    <source>
        <dbReference type="EMBL" id="JAP64198.1"/>
    </source>
</evidence>
<keyword evidence="1" id="KW-1133">Transmembrane helix</keyword>
<dbReference type="GO" id="GO:0007399">
    <property type="term" value="P:nervous system development"/>
    <property type="evidence" value="ECO:0007669"/>
    <property type="project" value="TreeGrafter"/>
</dbReference>
<dbReference type="AlphaFoldDB" id="A0A131XDL5"/>
<dbReference type="InterPro" id="IPR026100">
    <property type="entry name" value="Tmem223"/>
</dbReference>
<protein>
    <submittedName>
        <fullName evidence="2">Putative conserved plasma membrane protein</fullName>
    </submittedName>
</protein>
<evidence type="ECO:0000256" key="1">
    <source>
        <dbReference type="SAM" id="Phobius"/>
    </source>
</evidence>